<organism evidence="2 3">
    <name type="scientific">Microterricola pindariensis</name>
    <dbReference type="NCBI Taxonomy" id="478010"/>
    <lineage>
        <taxon>Bacteria</taxon>
        <taxon>Bacillati</taxon>
        <taxon>Actinomycetota</taxon>
        <taxon>Actinomycetes</taxon>
        <taxon>Micrococcales</taxon>
        <taxon>Microbacteriaceae</taxon>
        <taxon>Microterricola</taxon>
    </lineage>
</organism>
<dbReference type="Gene3D" id="3.40.630.30">
    <property type="match status" value="1"/>
</dbReference>
<dbReference type="PANTHER" id="PTHR43792:SF1">
    <property type="entry name" value="N-ACETYLTRANSFERASE DOMAIN-CONTAINING PROTEIN"/>
    <property type="match status" value="1"/>
</dbReference>
<dbReference type="Pfam" id="PF13302">
    <property type="entry name" value="Acetyltransf_3"/>
    <property type="match status" value="1"/>
</dbReference>
<evidence type="ECO:0000259" key="1">
    <source>
        <dbReference type="PROSITE" id="PS51186"/>
    </source>
</evidence>
<dbReference type="EMBL" id="MPZN01000044">
    <property type="protein sequence ID" value="PPL16612.1"/>
    <property type="molecule type" value="Genomic_DNA"/>
</dbReference>
<proteinExistence type="predicted"/>
<dbReference type="PROSITE" id="PS51186">
    <property type="entry name" value="GNAT"/>
    <property type="match status" value="1"/>
</dbReference>
<dbReference type="InterPro" id="IPR000182">
    <property type="entry name" value="GNAT_dom"/>
</dbReference>
<feature type="domain" description="N-acetyltransferase" evidence="1">
    <location>
        <begin position="15"/>
        <end position="178"/>
    </location>
</feature>
<dbReference type="RefSeq" id="WP_104476251.1">
    <property type="nucleotide sequence ID" value="NZ_MPZN01000044.1"/>
</dbReference>
<evidence type="ECO:0000313" key="3">
    <source>
        <dbReference type="Proteomes" id="UP000237755"/>
    </source>
</evidence>
<keyword evidence="3" id="KW-1185">Reference proteome</keyword>
<dbReference type="PANTHER" id="PTHR43792">
    <property type="entry name" value="GNAT FAMILY, PUTATIVE (AFU_ORTHOLOGUE AFUA_3G00765)-RELATED-RELATED"/>
    <property type="match status" value="1"/>
</dbReference>
<dbReference type="Proteomes" id="UP000237755">
    <property type="component" value="Unassembled WGS sequence"/>
</dbReference>
<name>A0ABX5ATQ6_9MICO</name>
<sequence length="207" mass="22063">MSGDLPGPRLTTERLLLRRWNEADRAPFAALNADPRVMEHFPAVLDAAASDALIERIEQGFERHGFGLWAVELRGTGEFIGFVGLSRPGFTAHFTSPERPAVEVGWRLAADSWGNGYASEAASAALAFGFDALGLVEIVSFTAAGNLRSRRVMERIGMTRDPADDFAHPALAASDRLSAHVLYRAARPVPGGGAQCPPNGLPPSGGD</sequence>
<comment type="caution">
    <text evidence="2">The sequence shown here is derived from an EMBL/GenBank/DDBJ whole genome shotgun (WGS) entry which is preliminary data.</text>
</comment>
<protein>
    <submittedName>
        <fullName evidence="2">GNAT family N-acetyltransferase</fullName>
    </submittedName>
</protein>
<gene>
    <name evidence="2" type="ORF">GY24_12455</name>
</gene>
<dbReference type="SUPFAM" id="SSF55729">
    <property type="entry name" value="Acyl-CoA N-acyltransferases (Nat)"/>
    <property type="match status" value="1"/>
</dbReference>
<dbReference type="InterPro" id="IPR051531">
    <property type="entry name" value="N-acetyltransferase"/>
</dbReference>
<evidence type="ECO:0000313" key="2">
    <source>
        <dbReference type="EMBL" id="PPL16612.1"/>
    </source>
</evidence>
<dbReference type="InterPro" id="IPR016181">
    <property type="entry name" value="Acyl_CoA_acyltransferase"/>
</dbReference>
<reference evidence="2 3" key="1">
    <citation type="journal article" date="2008" name="Int. J. Syst. Evol. Microbiol.">
        <title>Leifsonia pindariensis sp. nov., isolated from the Pindari glacier of the Indian Himalayas, and emended description of the genus Leifsonia.</title>
        <authorList>
            <person name="Reddy G.S."/>
            <person name="Prabagaran S.R."/>
            <person name="Shivaji S."/>
        </authorList>
    </citation>
    <scope>NUCLEOTIDE SEQUENCE [LARGE SCALE GENOMIC DNA]</scope>
    <source>
        <strain evidence="2 3">PON 10</strain>
    </source>
</reference>
<accession>A0ABX5ATQ6</accession>